<comment type="caution">
    <text evidence="1">The sequence shown here is derived from an EMBL/GenBank/DDBJ whole genome shotgun (WGS) entry which is preliminary data.</text>
</comment>
<dbReference type="EMBL" id="VOBL01000013">
    <property type="protein sequence ID" value="KAA0975980.1"/>
    <property type="molecule type" value="Genomic_DNA"/>
</dbReference>
<protein>
    <submittedName>
        <fullName evidence="1">Uncharacterized protein</fullName>
    </submittedName>
</protein>
<evidence type="ECO:0000313" key="2">
    <source>
        <dbReference type="Proteomes" id="UP000323856"/>
    </source>
</evidence>
<evidence type="ECO:0000313" key="1">
    <source>
        <dbReference type="EMBL" id="KAA0975980.1"/>
    </source>
</evidence>
<accession>A0A5B0EDZ4</accession>
<reference evidence="1 2" key="1">
    <citation type="submission" date="2019-07" db="EMBL/GenBank/DDBJ databases">
        <title>Analysis of the biochemical properties, biological activity and biotechnological potential of siderophores and biosurfactants produced by Antarctic psychrotolerant bacteria.</title>
        <authorList>
            <person name="Styczynski M."/>
            <person name="Krucon T."/>
            <person name="Decewicz P."/>
            <person name="Dziewit L."/>
        </authorList>
    </citation>
    <scope>NUCLEOTIDE SEQUENCE [LARGE SCALE GENOMIC DNA]</scope>
    <source>
        <strain evidence="1 2">ANT_H27</strain>
    </source>
</reference>
<gene>
    <name evidence="1" type="ORF">FQ154_13050</name>
</gene>
<organism evidence="1 2">
    <name type="scientific">Paeniglutamicibacter gangotriensis</name>
    <dbReference type="NCBI Taxonomy" id="254787"/>
    <lineage>
        <taxon>Bacteria</taxon>
        <taxon>Bacillati</taxon>
        <taxon>Actinomycetota</taxon>
        <taxon>Actinomycetes</taxon>
        <taxon>Micrococcales</taxon>
        <taxon>Micrococcaceae</taxon>
        <taxon>Paeniglutamicibacter</taxon>
    </lineage>
</organism>
<dbReference type="RefSeq" id="WP_007269774.1">
    <property type="nucleotide sequence ID" value="NZ_VOBL01000013.1"/>
</dbReference>
<proteinExistence type="predicted"/>
<dbReference type="AlphaFoldDB" id="A0A5B0EDZ4"/>
<sequence>MACQVYPTAAGIAGQPALEDLRRTIRAARRTPARSDGEHQEATVDRERAGIVAGDARTEKLLFHGVFAYWGGARPSSRLTDRRRGCRPR</sequence>
<name>A0A5B0EDZ4_9MICC</name>
<dbReference type="Proteomes" id="UP000323856">
    <property type="component" value="Unassembled WGS sequence"/>
</dbReference>